<protein>
    <recommendedName>
        <fullName evidence="2">Altered inheritance of mitochondria protein 6</fullName>
    </recommendedName>
</protein>
<proteinExistence type="inferred from homology"/>
<evidence type="ECO:0000256" key="1">
    <source>
        <dbReference type="ARBA" id="ARBA00008858"/>
    </source>
</evidence>
<feature type="transmembrane region" description="Helical" evidence="3">
    <location>
        <begin position="40"/>
        <end position="63"/>
    </location>
</feature>
<feature type="transmembrane region" description="Helical" evidence="3">
    <location>
        <begin position="392"/>
        <end position="414"/>
    </location>
</feature>
<dbReference type="InterPro" id="IPR051236">
    <property type="entry name" value="HAT_RTT109-like"/>
</dbReference>
<sequence length="420" mass="47493">MDARSTLSHHSNTNLIHSSIIRQPGRCRSFLRLEGRSGSVCWAIACFGSSSVLIGLLYCFLFLHTAKIAPTSQSKPLFNTSSHAYPSNDRVSVWLQSVSPFATPRKCNSHNDYLKPVPLFTALEAGCTSIEAKIWLRGGDIWVGRDAESLSADRTLRSLYLDPLMKILDRRNAQRQTPGSNYTAKGVFSSHDDAQVVLLLDVKTNAKETWQLVLQQIEAFREKHYLTGFHSSTVVQRGVKSAPLTIVGTGNLDLPTLEETSTENRRRTSRRHRDYHDTFLDAPLDDLSSKYFSTGSGYNSVNSYYASASFEKTIGSVRFGFSDDQRRKLRTQILSARSRQLQPRYWAVPNWPPRYHDYILNELLREGVEVLHVDDVRRVVDGVWDEGYLDSVALMIAGSVYMICVSSVIFWLGMRLKARE</sequence>
<dbReference type="SUPFAM" id="SSF51695">
    <property type="entry name" value="PLC-like phosphodiesterases"/>
    <property type="match status" value="1"/>
</dbReference>
<keyword evidence="3" id="KW-1133">Transmembrane helix</keyword>
<organism evidence="4 5">
    <name type="scientific">Colletotrichum orbiculare (strain 104-T / ATCC 96160 / CBS 514.97 / LARS 414 / MAFF 240422)</name>
    <name type="common">Cucumber anthracnose fungus</name>
    <name type="synonym">Colletotrichum lagenarium</name>
    <dbReference type="NCBI Taxonomy" id="1213857"/>
    <lineage>
        <taxon>Eukaryota</taxon>
        <taxon>Fungi</taxon>
        <taxon>Dikarya</taxon>
        <taxon>Ascomycota</taxon>
        <taxon>Pezizomycotina</taxon>
        <taxon>Sordariomycetes</taxon>
        <taxon>Hypocreomycetidae</taxon>
        <taxon>Glomerellales</taxon>
        <taxon>Glomerellaceae</taxon>
        <taxon>Colletotrichum</taxon>
        <taxon>Colletotrichum orbiculare species complex</taxon>
    </lineage>
</organism>
<dbReference type="AlphaFoldDB" id="A0A484FK17"/>
<evidence type="ECO:0000256" key="3">
    <source>
        <dbReference type="SAM" id="Phobius"/>
    </source>
</evidence>
<comment type="similarity">
    <text evidence="1">Belongs to the AIM6 family.</text>
</comment>
<dbReference type="PANTHER" id="PTHR31571:SF1">
    <property type="entry name" value="ALTERED INHERITANCE OF MITOCHONDRIA PROTEIN 6"/>
    <property type="match status" value="1"/>
</dbReference>
<name>A0A484FK17_COLOR</name>
<reference evidence="5" key="2">
    <citation type="journal article" date="2019" name="Mol. Plant Microbe Interact.">
        <title>Genome sequence resources for four phytopathogenic fungi from the Colletotrichum orbiculare species complex.</title>
        <authorList>
            <person name="Gan P."/>
            <person name="Tsushima A."/>
            <person name="Narusaka M."/>
            <person name="Narusaka Y."/>
            <person name="Takano Y."/>
            <person name="Kubo Y."/>
            <person name="Shirasu K."/>
        </authorList>
    </citation>
    <scope>GENOME REANNOTATION</scope>
    <source>
        <strain evidence="5">104-T / ATCC 96160 / CBS 514.97 / LARS 414 / MAFF 240422</strain>
    </source>
</reference>
<keyword evidence="3" id="KW-0472">Membrane</keyword>
<keyword evidence="5" id="KW-1185">Reference proteome</keyword>
<comment type="caution">
    <text evidence="4">The sequence shown here is derived from an EMBL/GenBank/DDBJ whole genome shotgun (WGS) entry which is preliminary data.</text>
</comment>
<dbReference type="PANTHER" id="PTHR31571">
    <property type="entry name" value="ALTERED INHERITANCE OF MITOCHONDRIA PROTEIN 6"/>
    <property type="match status" value="1"/>
</dbReference>
<dbReference type="EMBL" id="AMCV02000031">
    <property type="protein sequence ID" value="TDZ17237.1"/>
    <property type="molecule type" value="Genomic_DNA"/>
</dbReference>
<dbReference type="Proteomes" id="UP000014480">
    <property type="component" value="Unassembled WGS sequence"/>
</dbReference>
<dbReference type="STRING" id="1213857.A0A484FK17"/>
<reference evidence="5" key="1">
    <citation type="journal article" date="2013" name="New Phytol.">
        <title>Comparative genomic and transcriptomic analyses reveal the hemibiotrophic stage shift of Colletotrichum fungi.</title>
        <authorList>
            <person name="Gan P."/>
            <person name="Ikeda K."/>
            <person name="Irieda H."/>
            <person name="Narusaka M."/>
            <person name="O'Connell R.J."/>
            <person name="Narusaka Y."/>
            <person name="Takano Y."/>
            <person name="Kubo Y."/>
            <person name="Shirasu K."/>
        </authorList>
    </citation>
    <scope>NUCLEOTIDE SEQUENCE [LARGE SCALE GENOMIC DNA]</scope>
    <source>
        <strain evidence="5">104-T / ATCC 96160 / CBS 514.97 / LARS 414 / MAFF 240422</strain>
    </source>
</reference>
<dbReference type="InterPro" id="IPR017946">
    <property type="entry name" value="PLC-like_Pdiesterase_TIM-brl"/>
</dbReference>
<keyword evidence="3" id="KW-0812">Transmembrane</keyword>
<gene>
    <name evidence="4" type="ORF">Cob_v009784</name>
</gene>
<evidence type="ECO:0000313" key="4">
    <source>
        <dbReference type="EMBL" id="TDZ17237.1"/>
    </source>
</evidence>
<dbReference type="OrthoDB" id="4153866at2759"/>
<dbReference type="GO" id="GO:0006629">
    <property type="term" value="P:lipid metabolic process"/>
    <property type="evidence" value="ECO:0007669"/>
    <property type="project" value="InterPro"/>
</dbReference>
<evidence type="ECO:0000256" key="2">
    <source>
        <dbReference type="ARBA" id="ARBA00014286"/>
    </source>
</evidence>
<accession>A0A484FK17</accession>
<dbReference type="GO" id="GO:0008081">
    <property type="term" value="F:phosphoric diester hydrolase activity"/>
    <property type="evidence" value="ECO:0007669"/>
    <property type="project" value="InterPro"/>
</dbReference>
<evidence type="ECO:0000313" key="5">
    <source>
        <dbReference type="Proteomes" id="UP000014480"/>
    </source>
</evidence>